<dbReference type="AlphaFoldDB" id="A0A938WR13"/>
<dbReference type="RefSeq" id="WP_205111024.1">
    <property type="nucleotide sequence ID" value="NZ_JACJJL010000023.1"/>
</dbReference>
<sequence>MRKLFIAGLLAVCSGAFAQTETSNYRPGVTPEGAVYFLPKTVLRFVVRVEKTTYTPGDFCRYAQRYLRLNDVEAEASTTHKLISMTMGTYGEADKAKGYAVKFNAKTSACNISLADDGTLLAVNATARKPEAPVPFAPAPKPAPVNPRQYLSEEVLAAGSTAKMAELTAQDIYDIRDSKNYLNRGEADYMPKDGEQLRIMLANLDRQDKALTQLFTGTTTKDTTEYVLTVCPQPGMQKQVLFRLSQKLGLVDNDDLSGEPYYISVTDEQSLPAAAPETEGGKKKKEKEDGIYVNIPGKITVNIYKGATLLDSFETSAAQYGYTELLSGELFNKRYTTHLTLNPATGAIDKLDAEQPE</sequence>
<evidence type="ECO:0000313" key="2">
    <source>
        <dbReference type="EMBL" id="MBM6662538.1"/>
    </source>
</evidence>
<reference evidence="2 3" key="1">
    <citation type="journal article" date="2021" name="Sci. Rep.">
        <title>The distribution of antibiotic resistance genes in chicken gut microbiota commensals.</title>
        <authorList>
            <person name="Juricova H."/>
            <person name="Matiasovicova J."/>
            <person name="Kubasova T."/>
            <person name="Cejkova D."/>
            <person name="Rychlik I."/>
        </authorList>
    </citation>
    <scope>NUCLEOTIDE SEQUENCE [LARGE SCALE GENOMIC DNA]</scope>
    <source>
        <strain evidence="2 3">An819</strain>
    </source>
</reference>
<protein>
    <submittedName>
        <fullName evidence="2">DUF4831 family protein</fullName>
    </submittedName>
</protein>
<evidence type="ECO:0000313" key="3">
    <source>
        <dbReference type="Proteomes" id="UP000764045"/>
    </source>
</evidence>
<feature type="chain" id="PRO_5037841385" evidence="1">
    <location>
        <begin position="19"/>
        <end position="357"/>
    </location>
</feature>
<dbReference type="Proteomes" id="UP000764045">
    <property type="component" value="Unassembled WGS sequence"/>
</dbReference>
<organism evidence="2 3">
    <name type="scientific">Marseilla massiliensis</name>
    <dbReference type="NCBI Taxonomy" id="1841864"/>
    <lineage>
        <taxon>Bacteria</taxon>
        <taxon>Pseudomonadati</taxon>
        <taxon>Bacteroidota</taxon>
        <taxon>Bacteroidia</taxon>
        <taxon>Bacteroidales</taxon>
        <taxon>Prevotellaceae</taxon>
        <taxon>Marseilla</taxon>
    </lineage>
</organism>
<dbReference type="InterPro" id="IPR032265">
    <property type="entry name" value="DUF4831"/>
</dbReference>
<gene>
    <name evidence="2" type="ORF">H6B30_12380</name>
</gene>
<dbReference type="Pfam" id="PF16115">
    <property type="entry name" value="DUF4831"/>
    <property type="match status" value="1"/>
</dbReference>
<accession>A0A938WR13</accession>
<evidence type="ECO:0000256" key="1">
    <source>
        <dbReference type="SAM" id="SignalP"/>
    </source>
</evidence>
<keyword evidence="3" id="KW-1185">Reference proteome</keyword>
<feature type="signal peptide" evidence="1">
    <location>
        <begin position="1"/>
        <end position="18"/>
    </location>
</feature>
<proteinExistence type="predicted"/>
<comment type="caution">
    <text evidence="2">The sequence shown here is derived from an EMBL/GenBank/DDBJ whole genome shotgun (WGS) entry which is preliminary data.</text>
</comment>
<keyword evidence="1" id="KW-0732">Signal</keyword>
<name>A0A938WR13_9BACT</name>
<dbReference type="EMBL" id="JACJJL010000023">
    <property type="protein sequence ID" value="MBM6662538.1"/>
    <property type="molecule type" value="Genomic_DNA"/>
</dbReference>